<protein>
    <recommendedName>
        <fullName evidence="1">SGNH hydrolase-type esterase domain-containing protein</fullName>
    </recommendedName>
</protein>
<name>A0A5B2TX85_9FLAO</name>
<feature type="domain" description="SGNH hydrolase-type esterase" evidence="1">
    <location>
        <begin position="76"/>
        <end position="227"/>
    </location>
</feature>
<evidence type="ECO:0000259" key="1">
    <source>
        <dbReference type="Pfam" id="PF13472"/>
    </source>
</evidence>
<sequence length="239" mass="27315">MGYLKELKSGFIKFWRDIGFKVPSDDVLDEISENILPDGEDPSDFWRNQINRLKRRARSLENTENLIAFYGSSSIRLWVHMKEDLAPLNVLNLGFGGSNYAWCAHYFDEVFGPLHPSKIVLYAGENDLGEGKSPETVLADCKRLVQKIKEKDANIALAIISIKPTIARQEMLPDILETNRLLEKYVVHELQAQFIDVFNPMISKDHKPRPELYMADGLHLNKAGYEIWSRTIRGALLPS</sequence>
<dbReference type="PANTHER" id="PTHR30383">
    <property type="entry name" value="THIOESTERASE 1/PROTEASE 1/LYSOPHOSPHOLIPASE L1"/>
    <property type="match status" value="1"/>
</dbReference>
<dbReference type="AlphaFoldDB" id="A0A5B2TX85"/>
<dbReference type="RefSeq" id="WP_154917458.1">
    <property type="nucleotide sequence ID" value="NZ_VUOE01000001.1"/>
</dbReference>
<dbReference type="Proteomes" id="UP000323188">
    <property type="component" value="Unassembled WGS sequence"/>
</dbReference>
<dbReference type="EMBL" id="VUOE01000001">
    <property type="protein sequence ID" value="KAA2218952.1"/>
    <property type="molecule type" value="Genomic_DNA"/>
</dbReference>
<dbReference type="CDD" id="cd04502">
    <property type="entry name" value="SGNH_hydrolase_like_7"/>
    <property type="match status" value="1"/>
</dbReference>
<dbReference type="InterPro" id="IPR051532">
    <property type="entry name" value="Ester_Hydrolysis_Enzymes"/>
</dbReference>
<proteinExistence type="predicted"/>
<dbReference type="PANTHER" id="PTHR30383:SF5">
    <property type="entry name" value="SGNH HYDROLASE-TYPE ESTERASE DOMAIN-CONTAINING PROTEIN"/>
    <property type="match status" value="1"/>
</dbReference>
<dbReference type="GO" id="GO:0004622">
    <property type="term" value="F:phosphatidylcholine lysophospholipase activity"/>
    <property type="evidence" value="ECO:0007669"/>
    <property type="project" value="TreeGrafter"/>
</dbReference>
<evidence type="ECO:0000313" key="3">
    <source>
        <dbReference type="Proteomes" id="UP000323188"/>
    </source>
</evidence>
<evidence type="ECO:0000313" key="2">
    <source>
        <dbReference type="EMBL" id="KAA2218952.1"/>
    </source>
</evidence>
<gene>
    <name evidence="2" type="ORF">F0361_04865</name>
</gene>
<dbReference type="SUPFAM" id="SSF52266">
    <property type="entry name" value="SGNH hydrolase"/>
    <property type="match status" value="1"/>
</dbReference>
<dbReference type="InterPro" id="IPR013830">
    <property type="entry name" value="SGNH_hydro"/>
</dbReference>
<reference evidence="2 3" key="1">
    <citation type="submission" date="2019-09" db="EMBL/GenBank/DDBJ databases">
        <authorList>
            <person name="Khan S.A."/>
            <person name="Jeon C.O."/>
            <person name="Chun B.H."/>
            <person name="Jeong S.E."/>
        </authorList>
    </citation>
    <scope>NUCLEOTIDE SEQUENCE [LARGE SCALE GENOMIC DNA]</scope>
    <source>
        <strain evidence="2 3">KCTC 42508</strain>
    </source>
</reference>
<dbReference type="Gene3D" id="3.40.50.1110">
    <property type="entry name" value="SGNH hydrolase"/>
    <property type="match status" value="1"/>
</dbReference>
<comment type="caution">
    <text evidence="2">The sequence shown here is derived from an EMBL/GenBank/DDBJ whole genome shotgun (WGS) entry which is preliminary data.</text>
</comment>
<accession>A0A5B2TX85</accession>
<dbReference type="InterPro" id="IPR036514">
    <property type="entry name" value="SGNH_hydro_sf"/>
</dbReference>
<organism evidence="2 3">
    <name type="scientific">Maribacter flavus</name>
    <dbReference type="NCBI Taxonomy" id="1658664"/>
    <lineage>
        <taxon>Bacteria</taxon>
        <taxon>Pseudomonadati</taxon>
        <taxon>Bacteroidota</taxon>
        <taxon>Flavobacteriia</taxon>
        <taxon>Flavobacteriales</taxon>
        <taxon>Flavobacteriaceae</taxon>
        <taxon>Maribacter</taxon>
    </lineage>
</organism>
<dbReference type="Pfam" id="PF13472">
    <property type="entry name" value="Lipase_GDSL_2"/>
    <property type="match status" value="1"/>
</dbReference>